<gene>
    <name evidence="1" type="ORF">R1sor_014836</name>
</gene>
<reference evidence="1 2" key="1">
    <citation type="submission" date="2024-09" db="EMBL/GenBank/DDBJ databases">
        <title>Chromosome-scale assembly of Riccia sorocarpa.</title>
        <authorList>
            <person name="Paukszto L."/>
        </authorList>
    </citation>
    <scope>NUCLEOTIDE SEQUENCE [LARGE SCALE GENOMIC DNA]</scope>
    <source>
        <strain evidence="1">LP-2024</strain>
        <tissue evidence="1">Aerial parts of the thallus</tissue>
    </source>
</reference>
<accession>A0ABD3HDH5</accession>
<keyword evidence="2" id="KW-1185">Reference proteome</keyword>
<sequence>MDSGTGLDQVIQLGSSTYGGQGKMWIIIKRRIKTMRMRTLNEMKGRPIKRLMAADRLGFLPDNTRGGAGPLSMAVGFMSRMVEDSSTNGKKISDPSIWKWDDRECNRSGVSWKRMNLEWRLTLKEKSTLRVKYNASWGLNWDTGKWEELWKSFFLEISYGFGVFVWRDRCREVFERGSDITPVKVILQETGKLVEGLSKKYRSDEVSKMLEDNVKKIALMGALNQYSATVDHPVRHQVENRHFYVPQTAVNANEDDTRRMSRRNALEGNRTRGL</sequence>
<dbReference type="Proteomes" id="UP001633002">
    <property type="component" value="Unassembled WGS sequence"/>
</dbReference>
<evidence type="ECO:0000313" key="2">
    <source>
        <dbReference type="Proteomes" id="UP001633002"/>
    </source>
</evidence>
<proteinExistence type="predicted"/>
<dbReference type="AlphaFoldDB" id="A0ABD3HDH5"/>
<protein>
    <submittedName>
        <fullName evidence="1">Uncharacterized protein</fullName>
    </submittedName>
</protein>
<name>A0ABD3HDH5_9MARC</name>
<dbReference type="EMBL" id="JBJQOH010000004">
    <property type="protein sequence ID" value="KAL3688527.1"/>
    <property type="molecule type" value="Genomic_DNA"/>
</dbReference>
<organism evidence="1 2">
    <name type="scientific">Riccia sorocarpa</name>
    <dbReference type="NCBI Taxonomy" id="122646"/>
    <lineage>
        <taxon>Eukaryota</taxon>
        <taxon>Viridiplantae</taxon>
        <taxon>Streptophyta</taxon>
        <taxon>Embryophyta</taxon>
        <taxon>Marchantiophyta</taxon>
        <taxon>Marchantiopsida</taxon>
        <taxon>Marchantiidae</taxon>
        <taxon>Marchantiales</taxon>
        <taxon>Ricciaceae</taxon>
        <taxon>Riccia</taxon>
    </lineage>
</organism>
<comment type="caution">
    <text evidence="1">The sequence shown here is derived from an EMBL/GenBank/DDBJ whole genome shotgun (WGS) entry which is preliminary data.</text>
</comment>
<evidence type="ECO:0000313" key="1">
    <source>
        <dbReference type="EMBL" id="KAL3688527.1"/>
    </source>
</evidence>